<dbReference type="Proteomes" id="UP000187406">
    <property type="component" value="Unassembled WGS sequence"/>
</dbReference>
<accession>A0A1Q3D072</accession>
<name>A0A1Q3D072_CEPFO</name>
<comment type="caution">
    <text evidence="12">The sequence shown here is derived from an EMBL/GenBank/DDBJ whole genome shotgun (WGS) entry which is preliminary data.</text>
</comment>
<dbReference type="OrthoDB" id="72819at2759"/>
<dbReference type="GO" id="GO:0000398">
    <property type="term" value="P:mRNA splicing, via spliceosome"/>
    <property type="evidence" value="ECO:0007669"/>
    <property type="project" value="InterPro"/>
</dbReference>
<dbReference type="InterPro" id="IPR040610">
    <property type="entry name" value="SNRNP25_ubiquitin"/>
</dbReference>
<proteinExistence type="inferred from homology"/>
<evidence type="ECO:0000256" key="2">
    <source>
        <dbReference type="ARBA" id="ARBA00022448"/>
    </source>
</evidence>
<sequence>MLRIRIDEFDPGNSPERQRKSFSLPFSPLSIIHGFSRQTFSYTKLPEEPIKLSVLKLDGSLFDIQVMQAATIADLKQAVEDVFCHMPKKGPGKISWPHVWGHFCLCYDRQKLVSETECIRNYGIKDGDQLQFLRHLSTNYKMTKKKSKKRDAVSTQQILRLSLSTSCEEKEQCDQEDIDFDDVENGRYWHFDDQDENFVGHQEHGLAHSSERWFQRSASKLARGGRIRCYSEAIPSRTPCDLFDSFKKLVGFCGMANMIMASSKPIIPPTFSFPQNKPRPQILSFLQKNIIPTKPQLLLLSPTTTTLNSLSLIAATSLALAPPTLAEEIEKAALFDFNLTLPIIMLEFLFLMFALDKIYYTPLGNFMDERDAAIKEKLSSVKDTSGEVKQLEEQATAILRAARAEIAAALTKMKKETQLEVEQKLAEGRRKVEAELQEALGNLEKQKEDTIKALDSQIAALSQDIVKKVLP</sequence>
<evidence type="ECO:0000256" key="10">
    <source>
        <dbReference type="SAM" id="Coils"/>
    </source>
</evidence>
<keyword evidence="8" id="KW-0472">Membrane</keyword>
<evidence type="ECO:0000313" key="12">
    <source>
        <dbReference type="EMBL" id="GAV85703.1"/>
    </source>
</evidence>
<organism evidence="12 13">
    <name type="scientific">Cephalotus follicularis</name>
    <name type="common">Albany pitcher plant</name>
    <dbReference type="NCBI Taxonomy" id="3775"/>
    <lineage>
        <taxon>Eukaryota</taxon>
        <taxon>Viridiplantae</taxon>
        <taxon>Streptophyta</taxon>
        <taxon>Embryophyta</taxon>
        <taxon>Tracheophyta</taxon>
        <taxon>Spermatophyta</taxon>
        <taxon>Magnoliopsida</taxon>
        <taxon>eudicotyledons</taxon>
        <taxon>Gunneridae</taxon>
        <taxon>Pentapetalae</taxon>
        <taxon>rosids</taxon>
        <taxon>fabids</taxon>
        <taxon>Oxalidales</taxon>
        <taxon>Cephalotaceae</taxon>
        <taxon>Cephalotus</taxon>
    </lineage>
</organism>
<keyword evidence="13" id="KW-1185">Reference proteome</keyword>
<dbReference type="PANTHER" id="PTHR14942:SF2">
    <property type="entry name" value="UBIQUITIN-LIKE SUPERFAMILY PROTEIN"/>
    <property type="match status" value="1"/>
</dbReference>
<dbReference type="Gene3D" id="3.10.20.90">
    <property type="entry name" value="Phosphatidylinositol 3-kinase Catalytic Subunit, Chain A, domain 1"/>
    <property type="match status" value="1"/>
</dbReference>
<feature type="non-terminal residue" evidence="12">
    <location>
        <position position="471"/>
    </location>
</feature>
<dbReference type="InterPro" id="IPR029071">
    <property type="entry name" value="Ubiquitin-like_domsf"/>
</dbReference>
<evidence type="ECO:0000256" key="9">
    <source>
        <dbReference type="ARBA" id="ARBA00025198"/>
    </source>
</evidence>
<dbReference type="InterPro" id="IPR039690">
    <property type="entry name" value="SNRNP25"/>
</dbReference>
<keyword evidence="2" id="KW-0813">Transport</keyword>
<comment type="subcellular location">
    <subcellularLocation>
        <location evidence="1">Membrane</location>
        <topology evidence="1">Single-pass membrane protein</topology>
    </subcellularLocation>
</comment>
<reference evidence="13" key="1">
    <citation type="submission" date="2016-04" db="EMBL/GenBank/DDBJ databases">
        <title>Cephalotus genome sequencing.</title>
        <authorList>
            <person name="Fukushima K."/>
            <person name="Hasebe M."/>
            <person name="Fang X."/>
        </authorList>
    </citation>
    <scope>NUCLEOTIDE SEQUENCE [LARGE SCALE GENOMIC DNA]</scope>
    <source>
        <strain evidence="13">cv. St1</strain>
    </source>
</reference>
<keyword evidence="6" id="KW-1133">Transmembrane helix</keyword>
<dbReference type="CDD" id="cd17058">
    <property type="entry name" value="Ubl_SNRNP25"/>
    <property type="match status" value="1"/>
</dbReference>
<dbReference type="HAMAP" id="MF_01399">
    <property type="entry name" value="ATP_synth_bprime"/>
    <property type="match status" value="1"/>
</dbReference>
<keyword evidence="7" id="KW-0406">Ion transport</keyword>
<dbReference type="GO" id="GO:0045259">
    <property type="term" value="C:proton-transporting ATP synthase complex"/>
    <property type="evidence" value="ECO:0007669"/>
    <property type="project" value="UniProtKB-KW"/>
</dbReference>
<dbReference type="SUPFAM" id="SSF54236">
    <property type="entry name" value="Ubiquitin-like"/>
    <property type="match status" value="1"/>
</dbReference>
<dbReference type="Pfam" id="PF18036">
    <property type="entry name" value="Ubiquitin_4"/>
    <property type="match status" value="1"/>
</dbReference>
<dbReference type="GO" id="GO:0015986">
    <property type="term" value="P:proton motive force-driven ATP synthesis"/>
    <property type="evidence" value="ECO:0007669"/>
    <property type="project" value="InterPro"/>
</dbReference>
<dbReference type="AlphaFoldDB" id="A0A1Q3D072"/>
<keyword evidence="5" id="KW-0375">Hydrogen ion transport</keyword>
<evidence type="ECO:0000256" key="1">
    <source>
        <dbReference type="ARBA" id="ARBA00004167"/>
    </source>
</evidence>
<dbReference type="EMBL" id="BDDD01003644">
    <property type="protein sequence ID" value="GAV85703.1"/>
    <property type="molecule type" value="Genomic_DNA"/>
</dbReference>
<evidence type="ECO:0000313" key="13">
    <source>
        <dbReference type="Proteomes" id="UP000187406"/>
    </source>
</evidence>
<feature type="coiled-coil region" evidence="10">
    <location>
        <begin position="374"/>
        <end position="464"/>
    </location>
</feature>
<dbReference type="CDD" id="cd06503">
    <property type="entry name" value="ATP-synt_Fo_b"/>
    <property type="match status" value="1"/>
</dbReference>
<evidence type="ECO:0000256" key="5">
    <source>
        <dbReference type="ARBA" id="ARBA00022781"/>
    </source>
</evidence>
<evidence type="ECO:0000256" key="6">
    <source>
        <dbReference type="ARBA" id="ARBA00022989"/>
    </source>
</evidence>
<keyword evidence="4" id="KW-0812">Transmembrane</keyword>
<dbReference type="STRING" id="3775.A0A1Q3D072"/>
<dbReference type="InParanoid" id="A0A1Q3D072"/>
<keyword evidence="3" id="KW-0138">CF(0)</keyword>
<evidence type="ECO:0000256" key="3">
    <source>
        <dbReference type="ARBA" id="ARBA00022547"/>
    </source>
</evidence>
<dbReference type="InterPro" id="IPR034679">
    <property type="entry name" value="ATP_synth_b"/>
</dbReference>
<dbReference type="GO" id="GO:0015078">
    <property type="term" value="F:proton transmembrane transporter activity"/>
    <property type="evidence" value="ECO:0007669"/>
    <property type="project" value="InterPro"/>
</dbReference>
<feature type="domain" description="SNRNP25 ubiquitin-like" evidence="11">
    <location>
        <begin position="50"/>
        <end position="136"/>
    </location>
</feature>
<evidence type="ECO:0000256" key="8">
    <source>
        <dbReference type="ARBA" id="ARBA00023136"/>
    </source>
</evidence>
<dbReference type="PANTHER" id="PTHR14942">
    <property type="entry name" value="U11/U12 SMALL NUCLEAR RIBONUCLEOPROTEIN 25 KDA PROTEIN"/>
    <property type="match status" value="1"/>
</dbReference>
<evidence type="ECO:0000259" key="11">
    <source>
        <dbReference type="Pfam" id="PF18036"/>
    </source>
</evidence>
<dbReference type="Pfam" id="PF00430">
    <property type="entry name" value="ATP-synt_B"/>
    <property type="match status" value="1"/>
</dbReference>
<evidence type="ECO:0000256" key="7">
    <source>
        <dbReference type="ARBA" id="ARBA00023065"/>
    </source>
</evidence>
<comment type="function">
    <text evidence="9">F(1)F(0) ATP synthase produces ATP from ADP in the presence of a proton or sodium gradient. F-type ATPases consist of two structural domains, F(1) containing the extramembraneous catalytic core and F(0) containing the membrane proton channel, linked together by a central stalk and a peripheral stalk. During catalysis, ATP synthesis in the catalytic domain of F(1) is coupled via a rotary mechanism of the central stalk subunits to proton translocation.</text>
</comment>
<dbReference type="InterPro" id="IPR002146">
    <property type="entry name" value="ATP_synth_b/b'su_bac/chlpt"/>
</dbReference>
<evidence type="ECO:0000256" key="4">
    <source>
        <dbReference type="ARBA" id="ARBA00022692"/>
    </source>
</evidence>
<gene>
    <name evidence="12" type="ORF">CFOL_v3_29137</name>
</gene>
<keyword evidence="10" id="KW-0175">Coiled coil</keyword>
<protein>
    <submittedName>
        <fullName evidence="12">ATP-synt_B domain-containing protein</fullName>
    </submittedName>
</protein>